<evidence type="ECO:0000313" key="1">
    <source>
        <dbReference type="EMBL" id="EPD32175.1"/>
    </source>
</evidence>
<protein>
    <recommendedName>
        <fullName evidence="3">Phosphohistidine phosphatase SixA</fullName>
    </recommendedName>
</protein>
<dbReference type="InterPro" id="IPR029033">
    <property type="entry name" value="His_PPase_superfam"/>
</dbReference>
<dbReference type="Pfam" id="PF00300">
    <property type="entry name" value="His_Phos_1"/>
    <property type="match status" value="1"/>
</dbReference>
<organism evidence="1 2">
    <name type="scientific">Propionimicrobium lymphophilum ACS-093-V-SCH5</name>
    <dbReference type="NCBI Taxonomy" id="883161"/>
    <lineage>
        <taxon>Bacteria</taxon>
        <taxon>Bacillati</taxon>
        <taxon>Actinomycetota</taxon>
        <taxon>Actinomycetes</taxon>
        <taxon>Propionibacteriales</taxon>
        <taxon>Propionibacteriaceae</taxon>
        <taxon>Propionimicrobium</taxon>
    </lineage>
</organism>
<dbReference type="STRING" id="883161.HMPREF9306_01742"/>
<reference evidence="1 2" key="1">
    <citation type="submission" date="2013-04" db="EMBL/GenBank/DDBJ databases">
        <title>The Genome Sequence of Propionimicrobium lymphophilum ACS-093-V-SCH5.</title>
        <authorList>
            <consortium name="The Broad Institute Genomics Platform"/>
            <person name="Earl A."/>
            <person name="Ward D."/>
            <person name="Feldgarden M."/>
            <person name="Gevers D."/>
            <person name="Saerens B."/>
            <person name="Vaneechoutte M."/>
            <person name="Walker B."/>
            <person name="Young S."/>
            <person name="Zeng Q."/>
            <person name="Gargeya S."/>
            <person name="Fitzgerald M."/>
            <person name="Haas B."/>
            <person name="Abouelleil A."/>
            <person name="Allen A.W."/>
            <person name="Alvarado L."/>
            <person name="Arachchi H.M."/>
            <person name="Berlin A.M."/>
            <person name="Chapman S.B."/>
            <person name="Gainer-Dewar J."/>
            <person name="Goldberg J."/>
            <person name="Griggs A."/>
            <person name="Gujja S."/>
            <person name="Hansen M."/>
            <person name="Howarth C."/>
            <person name="Imamovic A."/>
            <person name="Ireland A."/>
            <person name="Larimer J."/>
            <person name="McCowan C."/>
            <person name="Murphy C."/>
            <person name="Pearson M."/>
            <person name="Poon T.W."/>
            <person name="Priest M."/>
            <person name="Roberts A."/>
            <person name="Saif S."/>
            <person name="Shea T."/>
            <person name="Sisk P."/>
            <person name="Sykes S."/>
            <person name="Wortman J."/>
            <person name="Nusbaum C."/>
            <person name="Birren B."/>
        </authorList>
    </citation>
    <scope>NUCLEOTIDE SEQUENCE [LARGE SCALE GENOMIC DNA]</scope>
    <source>
        <strain evidence="1 2">ACS-093-V-SCH5</strain>
    </source>
</reference>
<dbReference type="AlphaFoldDB" id="S2W1E3"/>
<sequence>MPGIVCLVMAKKLILMRHAQAESRSGCSDHERKLSAFGRQQAKAAGQALRDDSIEMVMCSDAARTRDTLDQLDLPNNPHVEYMRALYLCSVKTLRQRISEVPDEISTLLIVAHAPSIPHLAAELSWAQDPRKADALTCAYPTATFSKFEVSGTWQELGEAKPGDKITHPLN</sequence>
<gene>
    <name evidence="1" type="ORF">HMPREF9306_01742</name>
</gene>
<evidence type="ECO:0008006" key="3">
    <source>
        <dbReference type="Google" id="ProtNLM"/>
    </source>
</evidence>
<dbReference type="InterPro" id="IPR013078">
    <property type="entry name" value="His_Pase_superF_clade-1"/>
</dbReference>
<dbReference type="Proteomes" id="UP000014417">
    <property type="component" value="Unassembled WGS sequence"/>
</dbReference>
<dbReference type="SMART" id="SM00855">
    <property type="entry name" value="PGAM"/>
    <property type="match status" value="1"/>
</dbReference>
<dbReference type="HOGENOM" id="CLU_084603_2_1_11"/>
<dbReference type="PANTHER" id="PTHR47623">
    <property type="entry name" value="OS09G0287300 PROTEIN"/>
    <property type="match status" value="1"/>
</dbReference>
<name>S2W1E3_9ACTN</name>
<comment type="caution">
    <text evidence="1">The sequence shown here is derived from an EMBL/GenBank/DDBJ whole genome shotgun (WGS) entry which is preliminary data.</text>
</comment>
<accession>S2W1E3</accession>
<proteinExistence type="predicted"/>
<dbReference type="Gene3D" id="3.40.50.1240">
    <property type="entry name" value="Phosphoglycerate mutase-like"/>
    <property type="match status" value="1"/>
</dbReference>
<dbReference type="PANTHER" id="PTHR47623:SF1">
    <property type="entry name" value="OS09G0287300 PROTEIN"/>
    <property type="match status" value="1"/>
</dbReference>
<dbReference type="SUPFAM" id="SSF53254">
    <property type="entry name" value="Phosphoglycerate mutase-like"/>
    <property type="match status" value="1"/>
</dbReference>
<keyword evidence="2" id="KW-1185">Reference proteome</keyword>
<dbReference type="EMBL" id="AGZR01000009">
    <property type="protein sequence ID" value="EPD32175.1"/>
    <property type="molecule type" value="Genomic_DNA"/>
</dbReference>
<evidence type="ECO:0000313" key="2">
    <source>
        <dbReference type="Proteomes" id="UP000014417"/>
    </source>
</evidence>
<dbReference type="CDD" id="cd07067">
    <property type="entry name" value="HP_PGM_like"/>
    <property type="match status" value="1"/>
</dbReference>